<reference evidence="1" key="1">
    <citation type="submission" date="2022-06" db="EMBL/GenBank/DDBJ databases">
        <authorList>
            <person name="Legras J.-L."/>
            <person name="Devillers H."/>
            <person name="Grondin C."/>
        </authorList>
    </citation>
    <scope>NUCLEOTIDE SEQUENCE</scope>
    <source>
        <strain evidence="1">CLIB 1444</strain>
    </source>
</reference>
<protein>
    <submittedName>
        <fullName evidence="1">Uncharacterized protein</fullName>
    </submittedName>
</protein>
<evidence type="ECO:0000313" key="1">
    <source>
        <dbReference type="EMBL" id="CAH6721766.1"/>
    </source>
</evidence>
<proteinExistence type="predicted"/>
<dbReference type="Proteomes" id="UP001152531">
    <property type="component" value="Unassembled WGS sequence"/>
</dbReference>
<sequence length="308" mass="36525">MNESVSTSTIIESEYKLALKFFMNKNFNKAFEMIKVQYQNVFNNYQAEIIEEKLYYKIIDLYLIIVGMILLSNEVKISKSEKTTIVDDLKNDVILNNLSKYKQDEIPTETIFNLYLTIYIGLDIEEAYEKFMKMYPNLEINDIYTQKWLELLILKILPGMNKISDGKQLVRENNLDERLLDRLQELEKEKDLEFEKQQNLKHQRTRDQKKKESQAKLDKDLKYKSLKQIRESSEIVKPEPQTKDIETLKDKLLYQLKLTRNYLQNNSPILAAVVIMLLIVIRILRVKKVNIGQSLKETLKMAFKISYL</sequence>
<gene>
    <name evidence="1" type="ORF">CLIB1444_07S01970</name>
</gene>
<name>A0ACA9YAP4_9ASCO</name>
<dbReference type="EMBL" id="CALSDN010000007">
    <property type="protein sequence ID" value="CAH6721766.1"/>
    <property type="molecule type" value="Genomic_DNA"/>
</dbReference>
<comment type="caution">
    <text evidence="1">The sequence shown here is derived from an EMBL/GenBank/DDBJ whole genome shotgun (WGS) entry which is preliminary data.</text>
</comment>
<evidence type="ECO:0000313" key="2">
    <source>
        <dbReference type="Proteomes" id="UP001152531"/>
    </source>
</evidence>
<accession>A0ACA9YAP4</accession>
<organism evidence="1 2">
    <name type="scientific">[Candida] jaroonii</name>
    <dbReference type="NCBI Taxonomy" id="467808"/>
    <lineage>
        <taxon>Eukaryota</taxon>
        <taxon>Fungi</taxon>
        <taxon>Dikarya</taxon>
        <taxon>Ascomycota</taxon>
        <taxon>Saccharomycotina</taxon>
        <taxon>Pichiomycetes</taxon>
        <taxon>Debaryomycetaceae</taxon>
        <taxon>Yamadazyma</taxon>
    </lineage>
</organism>
<keyword evidence="2" id="KW-1185">Reference proteome</keyword>